<evidence type="ECO:0000259" key="2">
    <source>
        <dbReference type="PROSITE" id="PS00028"/>
    </source>
</evidence>
<accession>W7DY12</accession>
<feature type="region of interest" description="Disordered" evidence="1">
    <location>
        <begin position="464"/>
        <end position="486"/>
    </location>
</feature>
<name>W7DY12_BIPV3</name>
<evidence type="ECO:0000313" key="4">
    <source>
        <dbReference type="Proteomes" id="UP000054337"/>
    </source>
</evidence>
<dbReference type="PANTHER" id="PTHR37535:SF2">
    <property type="entry name" value="FINGER DOMAIN PROTEIN, PUTATIVE (AFU_ORTHOLOGUE AFUA_6G09300)-RELATED"/>
    <property type="match status" value="1"/>
</dbReference>
<evidence type="ECO:0000313" key="3">
    <source>
        <dbReference type="EMBL" id="EUN20946.1"/>
    </source>
</evidence>
<dbReference type="PANTHER" id="PTHR37535">
    <property type="entry name" value="FLUG DOMAIN PROTEIN"/>
    <property type="match status" value="1"/>
</dbReference>
<dbReference type="EMBL" id="KI968875">
    <property type="protein sequence ID" value="EUN20946.1"/>
    <property type="molecule type" value="Genomic_DNA"/>
</dbReference>
<feature type="domain" description="C2H2-type" evidence="2">
    <location>
        <begin position="695"/>
        <end position="716"/>
    </location>
</feature>
<keyword evidence="4" id="KW-1185">Reference proteome</keyword>
<dbReference type="InterPro" id="IPR021842">
    <property type="entry name" value="DUF3435"/>
</dbReference>
<dbReference type="Pfam" id="PF11917">
    <property type="entry name" value="DUF3435"/>
    <property type="match status" value="1"/>
</dbReference>
<dbReference type="Proteomes" id="UP000054337">
    <property type="component" value="Unassembled WGS sequence"/>
</dbReference>
<dbReference type="AlphaFoldDB" id="W7DY12"/>
<dbReference type="OrthoDB" id="4485682at2759"/>
<sequence>MGRRLLVKSSSNDSDYTRSDTHDGMELDTDLTDINEFADNNNEDDEDEAWLFPNEDHPPEYYLQQLEVFDEQEYAKEDYKDSSTRLLDRMEDQWNQCWTYLKKDHYRAYATVSVATLYTFFDWLLSQRQGKNGRKRRGTKFASSLGTYWKVFRLVYERATGAKLDGKMNRSMHKVLRKLAKKHGLKKIGRDKACMYVEDLAQVLQTNLVTTEKRYPHGRYRIQAQLYLQLGGFTANRPQALLSLCYRHIQVTLLRDPEGGPQRVLLEFTFEFTKEFLGIKDMNTFPLPEIMYDETLLFSPHVFLLGLLFYDRAFAAYNLTSPEELSRLTIPPGRNELPLRLNPMLDNIPVFRKAVRTLHGWDISSNDPLPYSTLLPWIRTLGEVTGFSQVTRPYSLRYAGGKAFNENGNVSEAMQNLMMGHASIVTFLRHYLSRRITVDTQAVVRGIQPQAALMRAACTMSRSIDRRRPRRLTQEQSASVDNDPSVRSLLNRREQLKRTVPNATKHPKYKALATKINQERQRRRHALLKDIKERWEFEQPVRDVERQLAGLETKDDPEPIHDIMLPAQGELADSVLSNPGTTIEEEMNRRNRAIRAVSLYCGVEEGGMNPIRIVRQSRNATPPVKSQQTYDEEALEAAKISVFKEKRPKICFLCLGNEGLPLAQRIHPFSTPGDLSKHLGRKHLKHIESGKSLSCNLCKVPLLDKMHLQRHAQEIHGTVSPRHSYDCC</sequence>
<dbReference type="PROSITE" id="PS00028">
    <property type="entry name" value="ZINC_FINGER_C2H2_1"/>
    <property type="match status" value="1"/>
</dbReference>
<feature type="region of interest" description="Disordered" evidence="1">
    <location>
        <begin position="1"/>
        <end position="28"/>
    </location>
</feature>
<reference evidence="3 4" key="1">
    <citation type="journal article" date="2013" name="PLoS Genet.">
        <title>Comparative genome structure, secondary metabolite, and effector coding capacity across Cochliobolus pathogens.</title>
        <authorList>
            <person name="Condon B.J."/>
            <person name="Leng Y."/>
            <person name="Wu D."/>
            <person name="Bushley K.E."/>
            <person name="Ohm R.A."/>
            <person name="Otillar R."/>
            <person name="Martin J."/>
            <person name="Schackwitz W."/>
            <person name="Grimwood J."/>
            <person name="MohdZainudin N."/>
            <person name="Xue C."/>
            <person name="Wang R."/>
            <person name="Manning V.A."/>
            <person name="Dhillon B."/>
            <person name="Tu Z.J."/>
            <person name="Steffenson B.J."/>
            <person name="Salamov A."/>
            <person name="Sun H."/>
            <person name="Lowry S."/>
            <person name="LaButti K."/>
            <person name="Han J."/>
            <person name="Copeland A."/>
            <person name="Lindquist E."/>
            <person name="Barry K."/>
            <person name="Schmutz J."/>
            <person name="Baker S.E."/>
            <person name="Ciuffetti L.M."/>
            <person name="Grigoriev I.V."/>
            <person name="Zhong S."/>
            <person name="Turgeon B.G."/>
        </authorList>
    </citation>
    <scope>NUCLEOTIDE SEQUENCE [LARGE SCALE GENOMIC DNA]</scope>
    <source>
        <strain evidence="3 4">FI3</strain>
    </source>
</reference>
<dbReference type="HOGENOM" id="CLU_015282_1_1_1"/>
<dbReference type="GeneID" id="26254878"/>
<evidence type="ECO:0000256" key="1">
    <source>
        <dbReference type="SAM" id="MobiDB-lite"/>
    </source>
</evidence>
<protein>
    <recommendedName>
        <fullName evidence="2">C2H2-type domain-containing protein</fullName>
    </recommendedName>
</protein>
<dbReference type="InterPro" id="IPR013087">
    <property type="entry name" value="Znf_C2H2_type"/>
</dbReference>
<feature type="compositionally biased region" description="Basic and acidic residues" evidence="1">
    <location>
        <begin position="15"/>
        <end position="25"/>
    </location>
</feature>
<proteinExistence type="predicted"/>
<dbReference type="RefSeq" id="XP_014550520.1">
    <property type="nucleotide sequence ID" value="XM_014695034.1"/>
</dbReference>
<organism evidence="3 4">
    <name type="scientific">Bipolaris victoriae (strain FI3)</name>
    <name type="common">Victoria blight of oats agent</name>
    <name type="synonym">Cochliobolus victoriae</name>
    <dbReference type="NCBI Taxonomy" id="930091"/>
    <lineage>
        <taxon>Eukaryota</taxon>
        <taxon>Fungi</taxon>
        <taxon>Dikarya</taxon>
        <taxon>Ascomycota</taxon>
        <taxon>Pezizomycotina</taxon>
        <taxon>Dothideomycetes</taxon>
        <taxon>Pleosporomycetidae</taxon>
        <taxon>Pleosporales</taxon>
        <taxon>Pleosporineae</taxon>
        <taxon>Pleosporaceae</taxon>
        <taxon>Bipolaris</taxon>
    </lineage>
</organism>
<gene>
    <name evidence="3" type="ORF">COCVIDRAFT_31780</name>
</gene>